<evidence type="ECO:0000256" key="1">
    <source>
        <dbReference type="SAM" id="MobiDB-lite"/>
    </source>
</evidence>
<dbReference type="InterPro" id="IPR042575">
    <property type="entry name" value="UBAP1_C"/>
</dbReference>
<dbReference type="InterPro" id="IPR038870">
    <property type="entry name" value="UBAP1"/>
</dbReference>
<gene>
    <name evidence="4" type="primary">101895018</name>
    <name evidence="6" type="synonym">LOC101895018</name>
</gene>
<dbReference type="PROSITE" id="PS51497">
    <property type="entry name" value="UMA"/>
    <property type="match status" value="1"/>
</dbReference>
<organism evidence="4">
    <name type="scientific">Musca domestica</name>
    <name type="common">House fly</name>
    <dbReference type="NCBI Taxonomy" id="7370"/>
    <lineage>
        <taxon>Eukaryota</taxon>
        <taxon>Metazoa</taxon>
        <taxon>Ecdysozoa</taxon>
        <taxon>Arthropoda</taxon>
        <taxon>Hexapoda</taxon>
        <taxon>Insecta</taxon>
        <taxon>Pterygota</taxon>
        <taxon>Neoptera</taxon>
        <taxon>Endopterygota</taxon>
        <taxon>Diptera</taxon>
        <taxon>Brachycera</taxon>
        <taxon>Muscomorpha</taxon>
        <taxon>Muscoidea</taxon>
        <taxon>Muscidae</taxon>
        <taxon>Musca</taxon>
    </lineage>
</organism>
<protein>
    <submittedName>
        <fullName evidence="6">Uncharacterized protein LOC101895018 isoform X1</fullName>
    </submittedName>
</protein>
<name>A0A1I8NHU1_MUSDO</name>
<dbReference type="RefSeq" id="XP_005178589.1">
    <property type="nucleotide sequence ID" value="XM_005178532.3"/>
</dbReference>
<reference evidence="6" key="2">
    <citation type="submission" date="2025-04" db="UniProtKB">
        <authorList>
            <consortium name="RefSeq"/>
        </authorList>
    </citation>
    <scope>IDENTIFICATION</scope>
    <source>
        <strain evidence="6">Aabys</strain>
    </source>
</reference>
<dbReference type="Gene3D" id="1.20.120.1920">
    <property type="entry name" value="UBAP1 SOUBA domain"/>
    <property type="match status" value="1"/>
</dbReference>
<evidence type="ECO:0000259" key="2">
    <source>
        <dbReference type="PROSITE" id="PS50030"/>
    </source>
</evidence>
<dbReference type="KEGG" id="mde:101895018"/>
<proteinExistence type="predicted"/>
<feature type="compositionally biased region" description="Polar residues" evidence="1">
    <location>
        <begin position="228"/>
        <end position="246"/>
    </location>
</feature>
<dbReference type="Proteomes" id="UP001652621">
    <property type="component" value="Unplaced"/>
</dbReference>
<evidence type="ECO:0000313" key="5">
    <source>
        <dbReference type="Proteomes" id="UP001652621"/>
    </source>
</evidence>
<dbReference type="VEuPathDB" id="VectorBase:MDOMA2_009258"/>
<dbReference type="GO" id="GO:0043162">
    <property type="term" value="P:ubiquitin-dependent protein catabolic process via the multivesicular body sorting pathway"/>
    <property type="evidence" value="ECO:0007669"/>
    <property type="project" value="InterPro"/>
</dbReference>
<feature type="domain" description="UMA" evidence="3">
    <location>
        <begin position="7"/>
        <end position="59"/>
    </location>
</feature>
<sequence length="519" mass="58201">MNHANYMEGVPVKIAEKYKPPPEIYKLPQSLVNKLNLPENFYKDSPQYQYDLQLEHKALSKIGEWKRIRQRNKNARIERKAKRELQRQEDEKRQRNLLMCVSYPSADELSSSGSETEVDPVESGNVKTNETTATVAECFPEICVTKSVNSFHNILQPTVLSNYNSPTSNTNNSITSNVNSLVQSSLSSSFNYKDFEDDTSSPFDNIELKTINDLDVLAQVLHNTQLKSSSEAVESNGQDVATTDTNAPDVAGEHEENTQSVTGGQPNVQADMFLSENIPRKPTTYLPKFSYDLGNLNSAQEAQNKLNDYSNAAALNYNNINGVLSSQQHQQITGLEHQPIHYHTVHAFGNVGYNYNSIHPQHVNVYALQGTNAGQSMDLATQQDSNKWKSVPDILKELRDEIRNSELRRTRNCSHNLDNNTPVANHVENKATNVVVEEDLFAKLDSNAKKLAEQISCMGFPKSRVARVVQLLGADDKKIIEHLIPLSELADLGFDETKISEALLRNENNKNKALDELIS</sequence>
<feature type="region of interest" description="Disordered" evidence="1">
    <location>
        <begin position="228"/>
        <end position="266"/>
    </location>
</feature>
<dbReference type="InterPro" id="IPR015940">
    <property type="entry name" value="UBA"/>
</dbReference>
<dbReference type="CDD" id="cd14316">
    <property type="entry name" value="UBA2_UBAP1_like"/>
    <property type="match status" value="1"/>
</dbReference>
<dbReference type="VEuPathDB" id="VectorBase:MDOA015295"/>
<evidence type="ECO:0000313" key="6">
    <source>
        <dbReference type="RefSeq" id="XP_005178589.1"/>
    </source>
</evidence>
<evidence type="ECO:0000313" key="4">
    <source>
        <dbReference type="EnsemblMetazoa" id="MDOA015295-PB"/>
    </source>
</evidence>
<feature type="domain" description="UBA" evidence="2">
    <location>
        <begin position="473"/>
        <end position="519"/>
    </location>
</feature>
<dbReference type="AlphaFoldDB" id="A0A1I8NHU1"/>
<evidence type="ECO:0000259" key="3">
    <source>
        <dbReference type="PROSITE" id="PS51497"/>
    </source>
</evidence>
<reference evidence="4" key="1">
    <citation type="submission" date="2020-05" db="UniProtKB">
        <authorList>
            <consortium name="EnsemblMetazoa"/>
        </authorList>
    </citation>
    <scope>IDENTIFICATION</scope>
    <source>
        <strain evidence="4">Aabys</strain>
    </source>
</reference>
<dbReference type="OrthoDB" id="2018023at2759"/>
<feature type="region of interest" description="Disordered" evidence="1">
    <location>
        <begin position="105"/>
        <end position="126"/>
    </location>
</feature>
<dbReference type="STRING" id="7370.A0A1I8NHU1"/>
<accession>A0A1I8NHU1</accession>
<dbReference type="GeneID" id="101895018"/>
<dbReference type="GO" id="GO:0043130">
    <property type="term" value="F:ubiquitin binding"/>
    <property type="evidence" value="ECO:0007669"/>
    <property type="project" value="InterPro"/>
</dbReference>
<dbReference type="GO" id="GO:0000813">
    <property type="term" value="C:ESCRT I complex"/>
    <property type="evidence" value="ECO:0007669"/>
    <property type="project" value="InterPro"/>
</dbReference>
<dbReference type="InterPro" id="IPR023340">
    <property type="entry name" value="UMA"/>
</dbReference>
<dbReference type="EnsemblMetazoa" id="MDOA015295-RB">
    <property type="protein sequence ID" value="MDOA015295-PB"/>
    <property type="gene ID" value="MDOA015295"/>
</dbReference>
<dbReference type="PROSITE" id="PS50030">
    <property type="entry name" value="UBA"/>
    <property type="match status" value="1"/>
</dbReference>
<dbReference type="PANTHER" id="PTHR15960">
    <property type="entry name" value="LD44032P"/>
    <property type="match status" value="1"/>
</dbReference>
<keyword evidence="5" id="KW-1185">Reference proteome</keyword>
<dbReference type="PANTHER" id="PTHR15960:SF5">
    <property type="entry name" value="LD44032P"/>
    <property type="match status" value="1"/>
</dbReference>
<dbReference type="eggNOG" id="ENOG502QTJC">
    <property type="taxonomic scope" value="Eukaryota"/>
</dbReference>